<proteinExistence type="predicted"/>
<dbReference type="Proteomes" id="UP000000437">
    <property type="component" value="Chromosome 16"/>
</dbReference>
<gene>
    <name evidence="2" type="primary">LOC108179508</name>
</gene>
<dbReference type="RefSeq" id="XP_073781986.1">
    <property type="nucleotide sequence ID" value="XM_073925885.1"/>
</dbReference>
<accession>A0AC58HJ69</accession>
<name>A0AC58HJ69_DANRE</name>
<reference evidence="2" key="1">
    <citation type="submission" date="2025-08" db="UniProtKB">
        <authorList>
            <consortium name="RefSeq"/>
        </authorList>
    </citation>
    <scope>IDENTIFICATION</scope>
    <source>
        <strain evidence="2">Tuebingen</strain>
        <tissue evidence="2">Fibroblasts and whole tissue</tissue>
    </source>
</reference>
<protein>
    <submittedName>
        <fullName evidence="2">Hemicentin-1 isoform X1</fullName>
    </submittedName>
</protein>
<evidence type="ECO:0000313" key="2">
    <source>
        <dbReference type="RefSeq" id="XP_073781986.1"/>
    </source>
</evidence>
<organism evidence="1 2">
    <name type="scientific">Danio rerio</name>
    <name type="common">Zebrafish</name>
    <name type="synonym">Brachydanio rerio</name>
    <dbReference type="NCBI Taxonomy" id="7955"/>
    <lineage>
        <taxon>Eukaryota</taxon>
        <taxon>Metazoa</taxon>
        <taxon>Chordata</taxon>
        <taxon>Craniata</taxon>
        <taxon>Vertebrata</taxon>
        <taxon>Euteleostomi</taxon>
        <taxon>Actinopterygii</taxon>
        <taxon>Neopterygii</taxon>
        <taxon>Teleostei</taxon>
        <taxon>Ostariophysi</taxon>
        <taxon>Cypriniformes</taxon>
        <taxon>Danionidae</taxon>
        <taxon>Danioninae</taxon>
        <taxon>Danio</taxon>
    </lineage>
</organism>
<sequence length="736" mass="80710">MFMNTRWRSELIVCIVYQPFVLKQIRRFELQLHADQSSIMMVFRGLYWTLWMFSCIENIHNRLIVPEQSLTEDESSVNTISLPHAVQVQGKDHQLPELINGAVGGSVKFTPNNPPSTAIDIINWQFGTTIILTGNPDSPFVASAYRDRVSFDKNTLALELRNLKLEDSGSYSLTVVPSSGDQVRGETALQVFEKINNRLIVPEQSLAEDESSVNTISLPHAVQVQGQNVDRDLQIPELTNEVVGGSVKFIPNNPPSTAIKVVQWKFGTTGILTGPPDSPLIVSTYRNRISFDKNTLSLELRNLKLEDSGSYSLIALDSGANQLRGETSLQVFEENVDEDLQLPELTTGGVGGHVMFIPNKIPSTAIDVIIWQFGTTIILTGNPDSPSVTSAYRDRVSFDKSTLSLELRNLKLEDSGSYSLTLLTSSGDQLRGETLLHVFDYIHDVILIGPEEALIERESSANITSKGSGTITSVQWMKDNSPLSSSSRIIFSSDNRSVSISPVERSDTGEYQCTYSNPVSSETAKLTLIINYGPDGVSIRGPDVVDSGVRVSLSCSAKSEPSASFSWTFNGLDTGVTSDTLTVDKTDFTDSGEYICTAFNRITNRRESQKHMLLVQGKDHQLPELINGAVGESVKFTPNNPPSTAIDIINWQFGTTIILTGNPDSPVVASAYRDRVSFDKNTLALELRNLKLEDSGSYSLTVVLSSGDQVRGETTLQVFETVALDDFSTSGATGQH</sequence>
<keyword evidence="1" id="KW-1185">Reference proteome</keyword>
<evidence type="ECO:0000313" key="1">
    <source>
        <dbReference type="Proteomes" id="UP000000437"/>
    </source>
</evidence>